<evidence type="ECO:0000256" key="9">
    <source>
        <dbReference type="ARBA" id="ARBA00023136"/>
    </source>
</evidence>
<name>A0ABR7VJC8_9FLAO</name>
<sequence>MKPKKYPKKDLNKNSGLYFVIGLILVMVLTYVAFEWKSYEKPDQYTERMNRPDDNLIEELPPMIIFKTPPPPLMITPSILEIIPDEEDKPETDFDVIEPDQETEIIEIDDIPDVEVEPEINVNWISIEEVPVFPGCEDEKDKRACFQKMMNKHINKVFRYPEIAQDMGIEGKVYTQFTIQEDGNIGGILLRGPDNILENEAERIINKLPKMTPGKQRDRNVKVAFTIPINFKLH</sequence>
<dbReference type="PANTHER" id="PTHR33446">
    <property type="entry name" value="PROTEIN TONB-RELATED"/>
    <property type="match status" value="1"/>
</dbReference>
<dbReference type="Pfam" id="PF03544">
    <property type="entry name" value="TonB_C"/>
    <property type="match status" value="1"/>
</dbReference>
<dbReference type="Gene3D" id="3.30.1150.10">
    <property type="match status" value="1"/>
</dbReference>
<comment type="similarity">
    <text evidence="2">Belongs to the TonB family.</text>
</comment>
<evidence type="ECO:0000313" key="12">
    <source>
        <dbReference type="EMBL" id="MBD0852257.1"/>
    </source>
</evidence>
<dbReference type="RefSeq" id="WP_188315382.1">
    <property type="nucleotide sequence ID" value="NZ_JABTCG010000006.1"/>
</dbReference>
<comment type="subcellular location">
    <subcellularLocation>
        <location evidence="1">Cell inner membrane</location>
        <topology evidence="1">Single-pass membrane protein</topology>
        <orientation evidence="1">Periplasmic side</orientation>
    </subcellularLocation>
</comment>
<keyword evidence="9 10" id="KW-0472">Membrane</keyword>
<evidence type="ECO:0000256" key="1">
    <source>
        <dbReference type="ARBA" id="ARBA00004383"/>
    </source>
</evidence>
<comment type="caution">
    <text evidence="12">The sequence shown here is derived from an EMBL/GenBank/DDBJ whole genome shotgun (WGS) entry which is preliminary data.</text>
</comment>
<keyword evidence="6 10" id="KW-0812">Transmembrane</keyword>
<evidence type="ECO:0000256" key="6">
    <source>
        <dbReference type="ARBA" id="ARBA00022692"/>
    </source>
</evidence>
<evidence type="ECO:0000256" key="5">
    <source>
        <dbReference type="ARBA" id="ARBA00022519"/>
    </source>
</evidence>
<keyword evidence="3" id="KW-0813">Transport</keyword>
<evidence type="ECO:0000259" key="11">
    <source>
        <dbReference type="PROSITE" id="PS52015"/>
    </source>
</evidence>
<evidence type="ECO:0000313" key="13">
    <source>
        <dbReference type="Proteomes" id="UP000598350"/>
    </source>
</evidence>
<keyword evidence="4" id="KW-1003">Cell membrane</keyword>
<dbReference type="PROSITE" id="PS52015">
    <property type="entry name" value="TONB_CTD"/>
    <property type="match status" value="1"/>
</dbReference>
<keyword evidence="5" id="KW-0997">Cell inner membrane</keyword>
<proteinExistence type="inferred from homology"/>
<feature type="transmembrane region" description="Helical" evidence="10">
    <location>
        <begin position="16"/>
        <end position="34"/>
    </location>
</feature>
<dbReference type="PANTHER" id="PTHR33446:SF2">
    <property type="entry name" value="PROTEIN TONB"/>
    <property type="match status" value="1"/>
</dbReference>
<evidence type="ECO:0000256" key="4">
    <source>
        <dbReference type="ARBA" id="ARBA00022475"/>
    </source>
</evidence>
<dbReference type="InterPro" id="IPR051045">
    <property type="entry name" value="TonB-dependent_transducer"/>
</dbReference>
<dbReference type="NCBIfam" id="TIGR01352">
    <property type="entry name" value="tonB_Cterm"/>
    <property type="match status" value="1"/>
</dbReference>
<reference evidence="12 13" key="1">
    <citation type="submission" date="2020-05" db="EMBL/GenBank/DDBJ databases">
        <title>The draft genome sequence of Maribacter arenosus CAU 1321.</title>
        <authorList>
            <person name="Mu L."/>
        </authorList>
    </citation>
    <scope>NUCLEOTIDE SEQUENCE [LARGE SCALE GENOMIC DNA]</scope>
    <source>
        <strain evidence="12 13">CAU 1321</strain>
    </source>
</reference>
<evidence type="ECO:0000256" key="7">
    <source>
        <dbReference type="ARBA" id="ARBA00022927"/>
    </source>
</evidence>
<dbReference type="InterPro" id="IPR006260">
    <property type="entry name" value="TonB/TolA_C"/>
</dbReference>
<evidence type="ECO:0000256" key="10">
    <source>
        <dbReference type="SAM" id="Phobius"/>
    </source>
</evidence>
<organism evidence="12 13">
    <name type="scientific">Maribacter arenosus</name>
    <dbReference type="NCBI Taxonomy" id="1854708"/>
    <lineage>
        <taxon>Bacteria</taxon>
        <taxon>Pseudomonadati</taxon>
        <taxon>Bacteroidota</taxon>
        <taxon>Flavobacteriia</taxon>
        <taxon>Flavobacteriales</taxon>
        <taxon>Flavobacteriaceae</taxon>
        <taxon>Maribacter</taxon>
    </lineage>
</organism>
<dbReference type="Proteomes" id="UP000598350">
    <property type="component" value="Unassembled WGS sequence"/>
</dbReference>
<keyword evidence="13" id="KW-1185">Reference proteome</keyword>
<evidence type="ECO:0000256" key="2">
    <source>
        <dbReference type="ARBA" id="ARBA00006555"/>
    </source>
</evidence>
<feature type="domain" description="TonB C-terminal" evidence="11">
    <location>
        <begin position="145"/>
        <end position="234"/>
    </location>
</feature>
<keyword evidence="8 10" id="KW-1133">Transmembrane helix</keyword>
<keyword evidence="7" id="KW-0653">Protein transport</keyword>
<evidence type="ECO:0000256" key="8">
    <source>
        <dbReference type="ARBA" id="ARBA00022989"/>
    </source>
</evidence>
<dbReference type="EMBL" id="JABTCG010000006">
    <property type="protein sequence ID" value="MBD0852257.1"/>
    <property type="molecule type" value="Genomic_DNA"/>
</dbReference>
<evidence type="ECO:0000256" key="3">
    <source>
        <dbReference type="ARBA" id="ARBA00022448"/>
    </source>
</evidence>
<protein>
    <submittedName>
        <fullName evidence="12">Energy transducer TonB</fullName>
    </submittedName>
</protein>
<dbReference type="InterPro" id="IPR037682">
    <property type="entry name" value="TonB_C"/>
</dbReference>
<gene>
    <name evidence="12" type="ORF">HPE63_16365</name>
</gene>
<dbReference type="SUPFAM" id="SSF74653">
    <property type="entry name" value="TolA/TonB C-terminal domain"/>
    <property type="match status" value="1"/>
</dbReference>
<accession>A0ABR7VJC8</accession>